<evidence type="ECO:0000256" key="3">
    <source>
        <dbReference type="ARBA" id="ARBA00022106"/>
    </source>
</evidence>
<name>A0ABV1ICH2_9FIRM</name>
<evidence type="ECO:0000313" key="11">
    <source>
        <dbReference type="EMBL" id="MEQ2593588.1"/>
    </source>
</evidence>
<evidence type="ECO:0000256" key="4">
    <source>
        <dbReference type="ARBA" id="ARBA00022448"/>
    </source>
</evidence>
<dbReference type="RefSeq" id="WP_349093410.1">
    <property type="nucleotide sequence ID" value="NZ_JBBNGJ010000009.1"/>
</dbReference>
<dbReference type="PANTHER" id="PTHR43823:SF3">
    <property type="entry name" value="MULTIDRUG EXPORT PROTEIN MEPA"/>
    <property type="match status" value="1"/>
</dbReference>
<comment type="subcellular location">
    <subcellularLocation>
        <location evidence="1">Cell membrane</location>
        <topology evidence="1">Multi-pass membrane protein</topology>
    </subcellularLocation>
</comment>
<feature type="transmembrane region" description="Helical" evidence="10">
    <location>
        <begin position="165"/>
        <end position="184"/>
    </location>
</feature>
<dbReference type="PANTHER" id="PTHR43823">
    <property type="entry name" value="SPORULATION PROTEIN YKVU"/>
    <property type="match status" value="1"/>
</dbReference>
<dbReference type="InterPro" id="IPR045070">
    <property type="entry name" value="MATE_MepA-like"/>
</dbReference>
<feature type="transmembrane region" description="Helical" evidence="10">
    <location>
        <begin position="354"/>
        <end position="374"/>
    </location>
</feature>
<feature type="transmembrane region" description="Helical" evidence="10">
    <location>
        <begin position="411"/>
        <end position="431"/>
    </location>
</feature>
<gene>
    <name evidence="11" type="ORF">AAAU18_11765</name>
</gene>
<evidence type="ECO:0000256" key="5">
    <source>
        <dbReference type="ARBA" id="ARBA00022475"/>
    </source>
</evidence>
<evidence type="ECO:0000313" key="12">
    <source>
        <dbReference type="Proteomes" id="UP001494672"/>
    </source>
</evidence>
<dbReference type="InterPro" id="IPR051327">
    <property type="entry name" value="MATE_MepA_subfamily"/>
</dbReference>
<dbReference type="Pfam" id="PF01554">
    <property type="entry name" value="MatE"/>
    <property type="match status" value="2"/>
</dbReference>
<feature type="transmembrane region" description="Helical" evidence="10">
    <location>
        <begin position="267"/>
        <end position="286"/>
    </location>
</feature>
<dbReference type="InterPro" id="IPR002528">
    <property type="entry name" value="MATE_fam"/>
</dbReference>
<keyword evidence="12" id="KW-1185">Reference proteome</keyword>
<dbReference type="Proteomes" id="UP001494672">
    <property type="component" value="Unassembled WGS sequence"/>
</dbReference>
<keyword evidence="4" id="KW-0813">Transport</keyword>
<feature type="transmembrane region" description="Helical" evidence="10">
    <location>
        <begin position="89"/>
        <end position="108"/>
    </location>
</feature>
<dbReference type="EMBL" id="JBBNGJ010000009">
    <property type="protein sequence ID" value="MEQ2593588.1"/>
    <property type="molecule type" value="Genomic_DNA"/>
</dbReference>
<feature type="transmembrane region" description="Helical" evidence="10">
    <location>
        <begin position="12"/>
        <end position="31"/>
    </location>
</feature>
<feature type="transmembrane region" description="Helical" evidence="10">
    <location>
        <begin position="46"/>
        <end position="68"/>
    </location>
</feature>
<evidence type="ECO:0000256" key="8">
    <source>
        <dbReference type="ARBA" id="ARBA00023136"/>
    </source>
</evidence>
<keyword evidence="7 10" id="KW-1133">Transmembrane helix</keyword>
<feature type="transmembrane region" description="Helical" evidence="10">
    <location>
        <begin position="386"/>
        <end position="405"/>
    </location>
</feature>
<sequence length="440" mass="47794">MDLLRDNLKKLYFKFLIPSLGSAMVMSIYTLTDAIVIGKGVGTDALAALSITTPLLCILMSTGILFGVGGSVQMSVHRGSGNTVKSNRYFTVSFMMIAAVTALLWILYVTCMPSLLRLMGANATLYPYAMSYMHYINIFLPVAVFSNFVAIFVRADNDPNRAMAGVLLGGVFNIVMDIVLVFPLKQGISGAALASVIGMLIQILVASSHFLSKKNELRFIMPHRLLNSMKNIVTAGIPSFFNEFANGFIVLLFNIQILKYCGENALSIYSVISNCVILFNSLFTGVGQSVQPVISTNYGANNIGRINAIKRMAYTTILIMGALFSLLGILFPRVLCGVFIDMNEGLGVIADLGVRAYFFAFVPFGINLMTSYYLQAILKSGQSLCISLLRNIILSSVCILTFPVLTGGNSLWFAAPVTEAVTLTVSLVFLAQESKRQGVH</sequence>
<dbReference type="PIRSF" id="PIRSF006603">
    <property type="entry name" value="DinF"/>
    <property type="match status" value="1"/>
</dbReference>
<protein>
    <recommendedName>
        <fullName evidence="3">Multidrug export protein MepA</fullName>
    </recommendedName>
</protein>
<comment type="similarity">
    <text evidence="2">Belongs to the multi antimicrobial extrusion (MATE) (TC 2.A.66.1) family. MepA subfamily.</text>
</comment>
<keyword evidence="9" id="KW-0046">Antibiotic resistance</keyword>
<feature type="transmembrane region" description="Helical" evidence="10">
    <location>
        <begin position="190"/>
        <end position="211"/>
    </location>
</feature>
<reference evidence="11 12" key="1">
    <citation type="submission" date="2024-04" db="EMBL/GenBank/DDBJ databases">
        <title>Human intestinal bacterial collection.</title>
        <authorList>
            <person name="Pauvert C."/>
            <person name="Hitch T.C.A."/>
            <person name="Clavel T."/>
        </authorList>
    </citation>
    <scope>NUCLEOTIDE SEQUENCE [LARGE SCALE GENOMIC DNA]</scope>
    <source>
        <strain evidence="11 12">CLA-AA-H181</strain>
    </source>
</reference>
<evidence type="ECO:0000256" key="1">
    <source>
        <dbReference type="ARBA" id="ARBA00004651"/>
    </source>
</evidence>
<feature type="transmembrane region" description="Helical" evidence="10">
    <location>
        <begin position="312"/>
        <end position="334"/>
    </location>
</feature>
<feature type="transmembrane region" description="Helical" evidence="10">
    <location>
        <begin position="132"/>
        <end position="153"/>
    </location>
</feature>
<organism evidence="11 12">
    <name type="scientific">Coprococcus aceti</name>
    <dbReference type="NCBI Taxonomy" id="2981786"/>
    <lineage>
        <taxon>Bacteria</taxon>
        <taxon>Bacillati</taxon>
        <taxon>Bacillota</taxon>
        <taxon>Clostridia</taxon>
        <taxon>Lachnospirales</taxon>
        <taxon>Lachnospiraceae</taxon>
        <taxon>Coprococcus</taxon>
    </lineage>
</organism>
<comment type="caution">
    <text evidence="11">The sequence shown here is derived from an EMBL/GenBank/DDBJ whole genome shotgun (WGS) entry which is preliminary data.</text>
</comment>
<keyword evidence="6 10" id="KW-0812">Transmembrane</keyword>
<proteinExistence type="inferred from homology"/>
<evidence type="ECO:0000256" key="9">
    <source>
        <dbReference type="ARBA" id="ARBA00023251"/>
    </source>
</evidence>
<evidence type="ECO:0000256" key="6">
    <source>
        <dbReference type="ARBA" id="ARBA00022692"/>
    </source>
</evidence>
<evidence type="ECO:0000256" key="7">
    <source>
        <dbReference type="ARBA" id="ARBA00022989"/>
    </source>
</evidence>
<dbReference type="InterPro" id="IPR048279">
    <property type="entry name" value="MdtK-like"/>
</dbReference>
<dbReference type="CDD" id="cd13143">
    <property type="entry name" value="MATE_MepA_like"/>
    <property type="match status" value="1"/>
</dbReference>
<keyword evidence="8 10" id="KW-0472">Membrane</keyword>
<evidence type="ECO:0000256" key="10">
    <source>
        <dbReference type="SAM" id="Phobius"/>
    </source>
</evidence>
<keyword evidence="5" id="KW-1003">Cell membrane</keyword>
<feature type="transmembrane region" description="Helical" evidence="10">
    <location>
        <begin position="232"/>
        <end position="255"/>
    </location>
</feature>
<evidence type="ECO:0000256" key="2">
    <source>
        <dbReference type="ARBA" id="ARBA00008417"/>
    </source>
</evidence>
<accession>A0ABV1ICH2</accession>